<gene>
    <name evidence="2" type="ORF">GCM10010383_72540</name>
</gene>
<evidence type="ECO:0000256" key="1">
    <source>
        <dbReference type="SAM" id="MobiDB-lite"/>
    </source>
</evidence>
<keyword evidence="3" id="KW-1185">Reference proteome</keyword>
<feature type="region of interest" description="Disordered" evidence="1">
    <location>
        <begin position="52"/>
        <end position="75"/>
    </location>
</feature>
<dbReference type="EMBL" id="BMWC01000016">
    <property type="protein sequence ID" value="GGX31669.1"/>
    <property type="molecule type" value="Genomic_DNA"/>
</dbReference>
<protein>
    <submittedName>
        <fullName evidence="2">Uncharacterized protein</fullName>
    </submittedName>
</protein>
<evidence type="ECO:0000313" key="2">
    <source>
        <dbReference type="EMBL" id="GGX31669.1"/>
    </source>
</evidence>
<name>A0ABQ2XS88_9ACTN</name>
<proteinExistence type="predicted"/>
<dbReference type="Proteomes" id="UP000617743">
    <property type="component" value="Unassembled WGS sequence"/>
</dbReference>
<reference evidence="3" key="1">
    <citation type="journal article" date="2019" name="Int. J. Syst. Evol. Microbiol.">
        <title>The Global Catalogue of Microorganisms (GCM) 10K type strain sequencing project: providing services to taxonomists for standard genome sequencing and annotation.</title>
        <authorList>
            <consortium name="The Broad Institute Genomics Platform"/>
            <consortium name="The Broad Institute Genome Sequencing Center for Infectious Disease"/>
            <person name="Wu L."/>
            <person name="Ma J."/>
        </authorList>
    </citation>
    <scope>NUCLEOTIDE SEQUENCE [LARGE SCALE GENOMIC DNA]</scope>
    <source>
        <strain evidence="3">JCM 4866</strain>
    </source>
</reference>
<comment type="caution">
    <text evidence="2">The sequence shown here is derived from an EMBL/GenBank/DDBJ whole genome shotgun (WGS) entry which is preliminary data.</text>
</comment>
<sequence length="75" mass="8136">MRLAGRPLAATFRPGDAPPLRGTLAVLGERELALYATGSIEFYRTYPACTSRARSASDPSFPPGTHANWQPKFSL</sequence>
<evidence type="ECO:0000313" key="3">
    <source>
        <dbReference type="Proteomes" id="UP000617743"/>
    </source>
</evidence>
<organism evidence="2 3">
    <name type="scientific">Streptomyces lomondensis</name>
    <dbReference type="NCBI Taxonomy" id="68229"/>
    <lineage>
        <taxon>Bacteria</taxon>
        <taxon>Bacillati</taxon>
        <taxon>Actinomycetota</taxon>
        <taxon>Actinomycetes</taxon>
        <taxon>Kitasatosporales</taxon>
        <taxon>Streptomycetaceae</taxon>
        <taxon>Streptomyces</taxon>
    </lineage>
</organism>
<accession>A0ABQ2XS88</accession>